<evidence type="ECO:0000313" key="1">
    <source>
        <dbReference type="EMBL" id="OYD16558.1"/>
    </source>
</evidence>
<proteinExistence type="predicted"/>
<organism evidence="1 2">
    <name type="scientific">candidate division WOR-3 bacterium JGI_Cruoil_03_51_56</name>
    <dbReference type="NCBI Taxonomy" id="1973747"/>
    <lineage>
        <taxon>Bacteria</taxon>
        <taxon>Bacteria division WOR-3</taxon>
    </lineage>
</organism>
<dbReference type="Proteomes" id="UP000215559">
    <property type="component" value="Unassembled WGS sequence"/>
</dbReference>
<evidence type="ECO:0000313" key="2">
    <source>
        <dbReference type="Proteomes" id="UP000215559"/>
    </source>
</evidence>
<dbReference type="AlphaFoldDB" id="A0A235BW18"/>
<name>A0A235BW18_UNCW3</name>
<gene>
    <name evidence="1" type="ORF">CH330_02475</name>
</gene>
<comment type="caution">
    <text evidence="1">The sequence shown here is derived from an EMBL/GenBank/DDBJ whole genome shotgun (WGS) entry which is preliminary data.</text>
</comment>
<dbReference type="EMBL" id="NOZP01000045">
    <property type="protein sequence ID" value="OYD16558.1"/>
    <property type="molecule type" value="Genomic_DNA"/>
</dbReference>
<reference evidence="1 2" key="1">
    <citation type="submission" date="2017-07" db="EMBL/GenBank/DDBJ databases">
        <title>Recovery of genomes from metagenomes via a dereplication, aggregation, and scoring strategy.</title>
        <authorList>
            <person name="Sieber C.M."/>
            <person name="Probst A.J."/>
            <person name="Sharrar A."/>
            <person name="Thomas B.C."/>
            <person name="Hess M."/>
            <person name="Tringe S.G."/>
            <person name="Banfield J.F."/>
        </authorList>
    </citation>
    <scope>NUCLEOTIDE SEQUENCE [LARGE SCALE GENOMIC DNA]</scope>
    <source>
        <strain evidence="1">JGI_Cruoil_03_51_56</strain>
    </source>
</reference>
<protein>
    <submittedName>
        <fullName evidence="1">Uncharacterized protein</fullName>
    </submittedName>
</protein>
<sequence length="346" mass="38530">MRFGQVIISVLIGAGLVLFLVNGCGTEPPPRWPWWTAEDSSAVQKELGLWRDVFNPNHTLEGAMDSKWSSGLTFEDSTSETGDTLYKFAHLLSVSIEPTDSGHTDEFQFGVTVDTVAMKDTFCEVAYRDSMENCLAHFDYDSLWVVGFRPDTTIDTSVCPPETIIVQKVSYTELRGFGSPQRVTKSYNWSAFRKLFLSKDTSGYALTKATGFAVHVPSAEDAPEIFRVVLSRPGRSDTFFYSPREDGSGIYNLRPIDSLYAIEPDEEVQLEVEIKSSSDTSLFFVGIMGTKTEITVGPRRGEGTVAFAEVGYHHIYIEVLPLSNVFYPDADYTGIIWAIPVRVCNP</sequence>
<accession>A0A235BW18</accession>